<comment type="catalytic activity">
    <reaction evidence="1 10">
        <text>D-fructose 6-phosphate + L-glutamine = D-glucosamine 6-phosphate + L-glutamate</text>
        <dbReference type="Rhea" id="RHEA:13237"/>
        <dbReference type="ChEBI" id="CHEBI:29985"/>
        <dbReference type="ChEBI" id="CHEBI:58359"/>
        <dbReference type="ChEBI" id="CHEBI:58725"/>
        <dbReference type="ChEBI" id="CHEBI:61527"/>
        <dbReference type="EC" id="2.6.1.16"/>
    </reaction>
</comment>
<dbReference type="CDD" id="cd05008">
    <property type="entry name" value="SIS_GlmS_GlmD_1"/>
    <property type="match status" value="1"/>
</dbReference>
<dbReference type="NCBIfam" id="NF001484">
    <property type="entry name" value="PRK00331.1"/>
    <property type="match status" value="1"/>
</dbReference>
<evidence type="ECO:0000259" key="11">
    <source>
        <dbReference type="PROSITE" id="PS51278"/>
    </source>
</evidence>
<dbReference type="InterPro" id="IPR017932">
    <property type="entry name" value="GATase_2_dom"/>
</dbReference>
<dbReference type="GO" id="GO:0006002">
    <property type="term" value="P:fructose 6-phosphate metabolic process"/>
    <property type="evidence" value="ECO:0007669"/>
    <property type="project" value="TreeGrafter"/>
</dbReference>
<gene>
    <name evidence="10 13" type="primary">glmS</name>
    <name evidence="13" type="ORF">E8A74_21780</name>
</gene>
<dbReference type="Proteomes" id="UP000309215">
    <property type="component" value="Unassembled WGS sequence"/>
</dbReference>
<reference evidence="13 14" key="1">
    <citation type="submission" date="2019-04" db="EMBL/GenBank/DDBJ databases">
        <authorList>
            <person name="Li Y."/>
            <person name="Wang J."/>
        </authorList>
    </citation>
    <scope>NUCLEOTIDE SEQUENCE [LARGE SCALE GENOMIC DNA]</scope>
    <source>
        <strain evidence="13 14">DSM 14668</strain>
    </source>
</reference>
<dbReference type="GO" id="GO:0005829">
    <property type="term" value="C:cytosol"/>
    <property type="evidence" value="ECO:0007669"/>
    <property type="project" value="TreeGrafter"/>
</dbReference>
<dbReference type="InterPro" id="IPR035466">
    <property type="entry name" value="GlmS/AgaS_SIS"/>
</dbReference>
<dbReference type="InterPro" id="IPR047084">
    <property type="entry name" value="GFAT_N"/>
</dbReference>
<dbReference type="PANTHER" id="PTHR10937">
    <property type="entry name" value="GLUCOSAMINE--FRUCTOSE-6-PHOSPHATE AMINOTRANSFERASE, ISOMERIZING"/>
    <property type="match status" value="1"/>
</dbReference>
<dbReference type="InterPro" id="IPR001347">
    <property type="entry name" value="SIS_dom"/>
</dbReference>
<dbReference type="InterPro" id="IPR029055">
    <property type="entry name" value="Ntn_hydrolases_N"/>
</dbReference>
<dbReference type="PANTHER" id="PTHR10937:SF0">
    <property type="entry name" value="GLUTAMINE--FRUCTOSE-6-PHOSPHATE TRANSAMINASE (ISOMERIZING)"/>
    <property type="match status" value="1"/>
</dbReference>
<dbReference type="FunFam" id="3.40.50.10490:FF:000001">
    <property type="entry name" value="Glutamine--fructose-6-phosphate aminotransferase [isomerizing]"/>
    <property type="match status" value="1"/>
</dbReference>
<dbReference type="FunFam" id="3.60.20.10:FF:000006">
    <property type="entry name" value="Glutamine--fructose-6-phosphate aminotransferase [isomerizing]"/>
    <property type="match status" value="1"/>
</dbReference>
<keyword evidence="14" id="KW-1185">Reference proteome</keyword>
<feature type="domain" description="SIS" evidence="12">
    <location>
        <begin position="459"/>
        <end position="600"/>
    </location>
</feature>
<comment type="subunit">
    <text evidence="10">Homodimer.</text>
</comment>
<dbReference type="GO" id="GO:0004360">
    <property type="term" value="F:glutamine-fructose-6-phosphate transaminase (isomerizing) activity"/>
    <property type="evidence" value="ECO:0007669"/>
    <property type="project" value="UniProtKB-UniRule"/>
</dbReference>
<feature type="domain" description="Glutamine amidotransferase type-2" evidence="11">
    <location>
        <begin position="2"/>
        <end position="218"/>
    </location>
</feature>
<name>A0A4U1J9S5_9BACT</name>
<dbReference type="RefSeq" id="WP_136930980.1">
    <property type="nucleotide sequence ID" value="NZ_SSMQ01000022.1"/>
</dbReference>
<organism evidence="13 14">
    <name type="scientific">Polyangium fumosum</name>
    <dbReference type="NCBI Taxonomy" id="889272"/>
    <lineage>
        <taxon>Bacteria</taxon>
        <taxon>Pseudomonadati</taxon>
        <taxon>Myxococcota</taxon>
        <taxon>Polyangia</taxon>
        <taxon>Polyangiales</taxon>
        <taxon>Polyangiaceae</taxon>
        <taxon>Polyangium</taxon>
    </lineage>
</organism>
<dbReference type="GO" id="GO:0097367">
    <property type="term" value="F:carbohydrate derivative binding"/>
    <property type="evidence" value="ECO:0007669"/>
    <property type="project" value="InterPro"/>
</dbReference>
<dbReference type="PROSITE" id="PS51464">
    <property type="entry name" value="SIS"/>
    <property type="match status" value="2"/>
</dbReference>
<dbReference type="GO" id="GO:0006047">
    <property type="term" value="P:UDP-N-acetylglucosamine metabolic process"/>
    <property type="evidence" value="ECO:0007669"/>
    <property type="project" value="TreeGrafter"/>
</dbReference>
<evidence type="ECO:0000256" key="9">
    <source>
        <dbReference type="ARBA" id="ARBA00022962"/>
    </source>
</evidence>
<dbReference type="Gene3D" id="3.40.50.10490">
    <property type="entry name" value="Glucose-6-phosphate isomerase like protein, domain 1"/>
    <property type="match status" value="2"/>
</dbReference>
<keyword evidence="7 10" id="KW-0808">Transferase</keyword>
<comment type="caution">
    <text evidence="13">The sequence shown here is derived from an EMBL/GenBank/DDBJ whole genome shotgun (WGS) entry which is preliminary data.</text>
</comment>
<dbReference type="GO" id="GO:0005975">
    <property type="term" value="P:carbohydrate metabolic process"/>
    <property type="evidence" value="ECO:0007669"/>
    <property type="project" value="UniProtKB-UniRule"/>
</dbReference>
<keyword evidence="9" id="KW-0315">Glutamine amidotransferase</keyword>
<keyword evidence="5 10" id="KW-0963">Cytoplasm</keyword>
<dbReference type="EMBL" id="SSMQ01000022">
    <property type="protein sequence ID" value="TKD05173.1"/>
    <property type="molecule type" value="Genomic_DNA"/>
</dbReference>
<dbReference type="Gene3D" id="3.60.20.10">
    <property type="entry name" value="Glutamine Phosphoribosylpyrophosphate, subunit 1, domain 1"/>
    <property type="match status" value="1"/>
</dbReference>
<dbReference type="InterPro" id="IPR005855">
    <property type="entry name" value="GFAT"/>
</dbReference>
<evidence type="ECO:0000313" key="14">
    <source>
        <dbReference type="Proteomes" id="UP000309215"/>
    </source>
</evidence>
<dbReference type="CDD" id="cd05009">
    <property type="entry name" value="SIS_GlmS_GlmD_2"/>
    <property type="match status" value="1"/>
</dbReference>
<evidence type="ECO:0000256" key="7">
    <source>
        <dbReference type="ARBA" id="ARBA00022679"/>
    </source>
</evidence>
<dbReference type="NCBIfam" id="TIGR01135">
    <property type="entry name" value="glmS"/>
    <property type="match status" value="1"/>
</dbReference>
<keyword evidence="6 10" id="KW-0032">Aminotransferase</keyword>
<comment type="function">
    <text evidence="10">Catalyzes the first step in hexosamine metabolism, converting fructose-6P into glucosamine-6P using glutamine as a nitrogen source.</text>
</comment>
<comment type="subcellular location">
    <subcellularLocation>
        <location evidence="2 10">Cytoplasm</location>
    </subcellularLocation>
</comment>
<feature type="initiator methionine" description="Removed" evidence="10">
    <location>
        <position position="1"/>
    </location>
</feature>
<accession>A0A4U1J9S5</accession>
<sequence>MCGIVGYVGTRHAAPIIVDGLRKLEYRGYDSAGVAIHDGHSIEIVRTLGKLARLGEALEKRPLAGSTGIGHTRWATHGRPSEANAHPHSAGSVAVVHNGIIENHVAVRQELEVDGVKFLSDTDTEIVAHLIHRELSRGKKPLFAAVQAALRHVVGAYAIAVVSREEPDVVVVARHGSPLVVGIGEGEMLCGSDIPALLAYTRSMIFLEDGDVAELRASGMRCETVSGEVVTRKAKHIDWSPVQAERGGYKHFMRKEIHEQPEVVEATLRGRIDLAEGDVYAAEMGVTPEVAQSIRRVYFVACGTSHHAAIAGRYWMEQLAKVPSVVELASEVRYREPLFYPDDLVIAVSQSGETADTLAAVKAAKAGGARVLAVANVLDSAIPRVSDGALYTHAGPEIGVASTKCFTTQLAALLLLAVYIGRRRSTLPQERAQQVLQALWEIPSHQREILGDADYVHAIAKKLVHAKDVLFLGRGLGFPIALEGALKLKEISYAHAEGYAAGEMKHGPIALIDEHLPVVAVCPRDAQYDKILSNLQAVRAREGQVIAIATKGDEAMLELAQHIVWIPKAPDEVMPLLTVLPLQLIAYFVANLKGNDVDQPRNLAKTVTVE</sequence>
<evidence type="ECO:0000259" key="12">
    <source>
        <dbReference type="PROSITE" id="PS51464"/>
    </source>
</evidence>
<dbReference type="OrthoDB" id="9761808at2"/>
<protein>
    <recommendedName>
        <fullName evidence="4 10">Glutamine--fructose-6-phosphate aminotransferase [isomerizing]</fullName>
        <ecNumber evidence="3 10">2.6.1.16</ecNumber>
    </recommendedName>
    <alternativeName>
        <fullName evidence="10">D-fructose-6-phosphate amidotransferase</fullName>
    </alternativeName>
    <alternativeName>
        <fullName evidence="10">GFAT</fullName>
    </alternativeName>
    <alternativeName>
        <fullName evidence="10">Glucosamine-6-phosphate synthase</fullName>
    </alternativeName>
    <alternativeName>
        <fullName evidence="10">Hexosephosphate aminotransferase</fullName>
    </alternativeName>
    <alternativeName>
        <fullName evidence="10">L-glutamine--D-fructose-6-phosphate amidotransferase</fullName>
    </alternativeName>
</protein>
<evidence type="ECO:0000256" key="8">
    <source>
        <dbReference type="ARBA" id="ARBA00022737"/>
    </source>
</evidence>
<dbReference type="AlphaFoldDB" id="A0A4U1J9S5"/>
<keyword evidence="8" id="KW-0677">Repeat</keyword>
<dbReference type="Pfam" id="PF01380">
    <property type="entry name" value="SIS"/>
    <property type="match status" value="2"/>
</dbReference>
<dbReference type="HAMAP" id="MF_00164">
    <property type="entry name" value="GlmS"/>
    <property type="match status" value="1"/>
</dbReference>
<feature type="active site" description="Nucleophile; for GATase activity" evidence="10">
    <location>
        <position position="2"/>
    </location>
</feature>
<feature type="active site" description="For Fru-6P isomerization activity" evidence="10">
    <location>
        <position position="605"/>
    </location>
</feature>
<dbReference type="PROSITE" id="PS51278">
    <property type="entry name" value="GATASE_TYPE_2"/>
    <property type="match status" value="1"/>
</dbReference>
<evidence type="ECO:0000256" key="5">
    <source>
        <dbReference type="ARBA" id="ARBA00022490"/>
    </source>
</evidence>
<dbReference type="SUPFAM" id="SSF53697">
    <property type="entry name" value="SIS domain"/>
    <property type="match status" value="1"/>
</dbReference>
<dbReference type="GO" id="GO:0006487">
    <property type="term" value="P:protein N-linked glycosylation"/>
    <property type="evidence" value="ECO:0007669"/>
    <property type="project" value="TreeGrafter"/>
</dbReference>
<evidence type="ECO:0000256" key="6">
    <source>
        <dbReference type="ARBA" id="ARBA00022576"/>
    </source>
</evidence>
<evidence type="ECO:0000313" key="13">
    <source>
        <dbReference type="EMBL" id="TKD05173.1"/>
    </source>
</evidence>
<proteinExistence type="inferred from homology"/>
<evidence type="ECO:0000256" key="4">
    <source>
        <dbReference type="ARBA" id="ARBA00016090"/>
    </source>
</evidence>
<dbReference type="EC" id="2.6.1.16" evidence="3 10"/>
<dbReference type="CDD" id="cd00714">
    <property type="entry name" value="GFAT"/>
    <property type="match status" value="1"/>
</dbReference>
<dbReference type="SUPFAM" id="SSF56235">
    <property type="entry name" value="N-terminal nucleophile aminohydrolases (Ntn hydrolases)"/>
    <property type="match status" value="1"/>
</dbReference>
<dbReference type="Pfam" id="PF13522">
    <property type="entry name" value="GATase_6"/>
    <property type="match status" value="1"/>
</dbReference>
<evidence type="ECO:0000256" key="2">
    <source>
        <dbReference type="ARBA" id="ARBA00004496"/>
    </source>
</evidence>
<evidence type="ECO:0000256" key="3">
    <source>
        <dbReference type="ARBA" id="ARBA00012916"/>
    </source>
</evidence>
<evidence type="ECO:0000256" key="10">
    <source>
        <dbReference type="HAMAP-Rule" id="MF_00164"/>
    </source>
</evidence>
<dbReference type="InterPro" id="IPR035490">
    <property type="entry name" value="GlmS/FrlB_SIS"/>
</dbReference>
<dbReference type="InterPro" id="IPR046348">
    <property type="entry name" value="SIS_dom_sf"/>
</dbReference>
<evidence type="ECO:0000256" key="1">
    <source>
        <dbReference type="ARBA" id="ARBA00001031"/>
    </source>
</evidence>
<feature type="domain" description="SIS" evidence="12">
    <location>
        <begin position="286"/>
        <end position="426"/>
    </location>
</feature>